<keyword evidence="1" id="KW-1133">Transmembrane helix</keyword>
<evidence type="ECO:0000313" key="2">
    <source>
        <dbReference type="EMBL" id="RST93081.1"/>
    </source>
</evidence>
<evidence type="ECO:0008006" key="4">
    <source>
        <dbReference type="Google" id="ProtNLM"/>
    </source>
</evidence>
<keyword evidence="3" id="KW-1185">Reference proteome</keyword>
<gene>
    <name evidence="2" type="ORF">CBF35_12460</name>
</gene>
<evidence type="ECO:0000256" key="1">
    <source>
        <dbReference type="SAM" id="Phobius"/>
    </source>
</evidence>
<dbReference type="RefSeq" id="WP_126781603.1">
    <property type="nucleotide sequence ID" value="NZ_CAUQJP010000006.1"/>
</dbReference>
<accession>A0A429ZH78</accession>
<dbReference type="EMBL" id="NGJU01000020">
    <property type="protein sequence ID" value="RST93081.1"/>
    <property type="molecule type" value="Genomic_DNA"/>
</dbReference>
<dbReference type="Proteomes" id="UP000287239">
    <property type="component" value="Unassembled WGS sequence"/>
</dbReference>
<proteinExistence type="predicted"/>
<reference evidence="2 3" key="1">
    <citation type="submission" date="2017-05" db="EMBL/GenBank/DDBJ databases">
        <title>Vagococcus spp. assemblies.</title>
        <authorList>
            <person name="Gulvik C.A."/>
        </authorList>
    </citation>
    <scope>NUCLEOTIDE SEQUENCE [LARGE SCALE GENOMIC DNA]</scope>
    <source>
        <strain evidence="2 3">NCFB 2777</strain>
    </source>
</reference>
<feature type="transmembrane region" description="Helical" evidence="1">
    <location>
        <begin position="18"/>
        <end position="40"/>
    </location>
</feature>
<keyword evidence="1" id="KW-0472">Membrane</keyword>
<dbReference type="InterPro" id="IPR047665">
    <property type="entry name" value="ComGG_streptococcus-type"/>
</dbReference>
<organism evidence="2 3">
    <name type="scientific">Vagococcus salmoninarum</name>
    <dbReference type="NCBI Taxonomy" id="2739"/>
    <lineage>
        <taxon>Bacteria</taxon>
        <taxon>Bacillati</taxon>
        <taxon>Bacillota</taxon>
        <taxon>Bacilli</taxon>
        <taxon>Lactobacillales</taxon>
        <taxon>Enterococcaceae</taxon>
        <taxon>Vagococcus</taxon>
    </lineage>
</organism>
<evidence type="ECO:0000313" key="3">
    <source>
        <dbReference type="Proteomes" id="UP000287239"/>
    </source>
</evidence>
<comment type="caution">
    <text evidence="2">The sequence shown here is derived from an EMBL/GenBank/DDBJ whole genome shotgun (WGS) entry which is preliminary data.</text>
</comment>
<sequence>MKVFFTNGNKCQKNEGSILPTVLGVFFIFSLSLTVSLRIYRRELFLQQQIKEFYQRKTLWQLTYYEIAPFLEEFSSEEPYQGASHFNWGSVFYEVAEEEISYRIQLENRPMTEEVRLPLKK</sequence>
<dbReference type="GeneID" id="98569154"/>
<keyword evidence="1" id="KW-0812">Transmembrane</keyword>
<dbReference type="AlphaFoldDB" id="A0A429ZH78"/>
<name>A0A429ZH78_9ENTE</name>
<dbReference type="NCBIfam" id="NF041014">
    <property type="entry name" value="pilin_ComGG_2"/>
    <property type="match status" value="1"/>
</dbReference>
<protein>
    <recommendedName>
        <fullName evidence="4">Type II secretion system protein</fullName>
    </recommendedName>
</protein>